<feature type="transmembrane region" description="Helical" evidence="1">
    <location>
        <begin position="327"/>
        <end position="348"/>
    </location>
</feature>
<evidence type="ECO:0000313" key="2">
    <source>
        <dbReference type="EMBL" id="UTY28310.1"/>
    </source>
</evidence>
<name>A0ABY5HT38_9SPIR</name>
<feature type="transmembrane region" description="Helical" evidence="1">
    <location>
        <begin position="360"/>
        <end position="385"/>
    </location>
</feature>
<evidence type="ECO:0008006" key="4">
    <source>
        <dbReference type="Google" id="ProtNLM"/>
    </source>
</evidence>
<feature type="transmembrane region" description="Helical" evidence="1">
    <location>
        <begin position="190"/>
        <end position="223"/>
    </location>
</feature>
<reference evidence="2" key="1">
    <citation type="submission" date="2019-04" db="EMBL/GenBank/DDBJ databases">
        <title>Whole genome sequencing of oral phylogroup 2 treponemes.</title>
        <authorList>
            <person name="Chan Y."/>
            <person name="Zeng H.H."/>
            <person name="Yu X.L."/>
            <person name="Leung W.K."/>
            <person name="Watt R.M."/>
        </authorList>
    </citation>
    <scope>NUCLEOTIDE SEQUENCE</scope>
    <source>
        <strain evidence="2">OMZ 847</strain>
    </source>
</reference>
<keyword evidence="3" id="KW-1185">Reference proteome</keyword>
<evidence type="ECO:0000313" key="3">
    <source>
        <dbReference type="Proteomes" id="UP001059401"/>
    </source>
</evidence>
<keyword evidence="1" id="KW-0812">Transmembrane</keyword>
<feature type="transmembrane region" description="Helical" evidence="1">
    <location>
        <begin position="99"/>
        <end position="120"/>
    </location>
</feature>
<protein>
    <recommendedName>
        <fullName evidence="4">4-amino-4-deoxy-L-arabinose transferase-like glycosyltransferase</fullName>
    </recommendedName>
</protein>
<feature type="transmembrane region" description="Helical" evidence="1">
    <location>
        <begin position="235"/>
        <end position="256"/>
    </location>
</feature>
<feature type="transmembrane region" description="Helical" evidence="1">
    <location>
        <begin position="132"/>
        <end position="158"/>
    </location>
</feature>
<keyword evidence="1" id="KW-0472">Membrane</keyword>
<proteinExistence type="predicted"/>
<sequence>MKTFFNKQKNAYDLKKLLPVLSVFLGVFLLIITLLPLFMLCLYNHPTTLDDFRNFNSLKNGYDFFSVLKIGARYATPPVLWLFTFSFQPTMSEMNQMLIIYRLYSLFFILFFAFSVFFTLKQCNTYFLKMKYCSFFLFYTVCLFVLLNCINNFAYFFYDIVFSAGYTYGICLILLFIGILIKYTLDKKRIIYSIVLFFLTFIISGTIEYYSVLLGFILFIYLVSYWIKEKKVNMFFVVLFLLCFFTSLTYIFASWVPDKIKLYTHNIETPHSFDRFFIWLKDTCFYFFYNFLGYSSFDKLPFIIILSLVSIIRLNKAGYKIKGIYLLLPYIIVIIMNFALFFSGIIYLRGKLCSMSIFNLILAINVIFIFMYIFQNVMFLISYFIKKYDLIECIDKIVHALQKEFMFYRKMLSIVFTLIAICYIGFIGVYTPGLATRQAWKDVLKGTAARYSTEVLNIYEKLIESSEKIVEVNAIKNVPNSIVVYNFWSMEIPSYDDISLEVGSFFNKETIKIIN</sequence>
<feature type="transmembrane region" description="Helical" evidence="1">
    <location>
        <begin position="300"/>
        <end position="315"/>
    </location>
</feature>
<dbReference type="Proteomes" id="UP001059401">
    <property type="component" value="Chromosome"/>
</dbReference>
<feature type="transmembrane region" description="Helical" evidence="1">
    <location>
        <begin position="406"/>
        <end position="430"/>
    </location>
</feature>
<accession>A0ABY5HT38</accession>
<dbReference type="RefSeq" id="WP_255806191.1">
    <property type="nucleotide sequence ID" value="NZ_CP038802.1"/>
</dbReference>
<organism evidence="2 3">
    <name type="scientific">Treponema putidum</name>
    <dbReference type="NCBI Taxonomy" id="221027"/>
    <lineage>
        <taxon>Bacteria</taxon>
        <taxon>Pseudomonadati</taxon>
        <taxon>Spirochaetota</taxon>
        <taxon>Spirochaetia</taxon>
        <taxon>Spirochaetales</taxon>
        <taxon>Treponemataceae</taxon>
        <taxon>Treponema</taxon>
    </lineage>
</organism>
<evidence type="ECO:0000256" key="1">
    <source>
        <dbReference type="SAM" id="Phobius"/>
    </source>
</evidence>
<keyword evidence="1" id="KW-1133">Transmembrane helix</keyword>
<feature type="transmembrane region" description="Helical" evidence="1">
    <location>
        <begin position="164"/>
        <end position="183"/>
    </location>
</feature>
<gene>
    <name evidence="2" type="ORF">E4N76_04440</name>
</gene>
<feature type="transmembrane region" description="Helical" evidence="1">
    <location>
        <begin position="20"/>
        <end position="43"/>
    </location>
</feature>
<dbReference type="EMBL" id="CP038802">
    <property type="protein sequence ID" value="UTY28310.1"/>
    <property type="molecule type" value="Genomic_DNA"/>
</dbReference>